<reference evidence="1" key="2">
    <citation type="submission" date="2023-01" db="EMBL/GenBank/DDBJ databases">
        <authorList>
            <person name="Sun Q."/>
            <person name="Evtushenko L."/>
        </authorList>
    </citation>
    <scope>NUCLEOTIDE SEQUENCE</scope>
    <source>
        <strain evidence="1">VKM B-1513</strain>
    </source>
</reference>
<dbReference type="Proteomes" id="UP001143486">
    <property type="component" value="Unassembled WGS sequence"/>
</dbReference>
<dbReference type="InterPro" id="IPR021333">
    <property type="entry name" value="DUF2946"/>
</dbReference>
<comment type="caution">
    <text evidence="1">The sequence shown here is derived from an EMBL/GenBank/DDBJ whole genome shotgun (WGS) entry which is preliminary data.</text>
</comment>
<dbReference type="AlphaFoldDB" id="A0A9W6MMK1"/>
<gene>
    <name evidence="1" type="ORF">GCM10017621_11030</name>
</gene>
<dbReference type="RefSeq" id="WP_271185975.1">
    <property type="nucleotide sequence ID" value="NZ_BSFE01000002.1"/>
</dbReference>
<keyword evidence="2" id="KW-1185">Reference proteome</keyword>
<reference evidence="1" key="1">
    <citation type="journal article" date="2014" name="Int. J. Syst. Evol. Microbiol.">
        <title>Complete genome sequence of Corynebacterium casei LMG S-19264T (=DSM 44701T), isolated from a smear-ripened cheese.</title>
        <authorList>
            <consortium name="US DOE Joint Genome Institute (JGI-PGF)"/>
            <person name="Walter F."/>
            <person name="Albersmeier A."/>
            <person name="Kalinowski J."/>
            <person name="Ruckert C."/>
        </authorList>
    </citation>
    <scope>NUCLEOTIDE SEQUENCE</scope>
    <source>
        <strain evidence="1">VKM B-1513</strain>
    </source>
</reference>
<dbReference type="EMBL" id="BSFE01000002">
    <property type="protein sequence ID" value="GLK51595.1"/>
    <property type="molecule type" value="Genomic_DNA"/>
</dbReference>
<evidence type="ECO:0000313" key="2">
    <source>
        <dbReference type="Proteomes" id="UP001143486"/>
    </source>
</evidence>
<sequence length="139" mass="14281">MLGDIRNGRGLLAQWLTALALIAAGLQSGIPSGYMLDRDGTTGRLSVVFCTGQGPSARWIDLASGEISDHAGTGENGQAGTSQPCAFAMASASGPLPVIEAWQAPRPAHQASPVPDTHRLAALPAIRARHPARAPPATL</sequence>
<evidence type="ECO:0000313" key="1">
    <source>
        <dbReference type="EMBL" id="GLK51595.1"/>
    </source>
</evidence>
<name>A0A9W6MMK1_9PROT</name>
<evidence type="ECO:0008006" key="3">
    <source>
        <dbReference type="Google" id="ProtNLM"/>
    </source>
</evidence>
<dbReference type="Pfam" id="PF11162">
    <property type="entry name" value="DUF2946"/>
    <property type="match status" value="1"/>
</dbReference>
<protein>
    <recommendedName>
        <fullName evidence="3">DUF2946 domain-containing protein</fullName>
    </recommendedName>
</protein>
<proteinExistence type="predicted"/>
<organism evidence="1 2">
    <name type="scientific">Maricaulis virginensis</name>
    <dbReference type="NCBI Taxonomy" id="144022"/>
    <lineage>
        <taxon>Bacteria</taxon>
        <taxon>Pseudomonadati</taxon>
        <taxon>Pseudomonadota</taxon>
        <taxon>Alphaproteobacteria</taxon>
        <taxon>Maricaulales</taxon>
        <taxon>Maricaulaceae</taxon>
        <taxon>Maricaulis</taxon>
    </lineage>
</organism>
<accession>A0A9W6MMK1</accession>